<sequence>MSVHNKNAATEDAVGTLHNAITRLFNMKADALLKEIEADPEVAMHLVQGKDIGAMCKWVLDNGITAIPAAQEGDSDLKKKLDKIRAASQGKVIQFAKEA</sequence>
<dbReference type="Proteomes" id="UP000244377">
    <property type="component" value="Genome"/>
</dbReference>
<reference evidence="1 2" key="1">
    <citation type="submission" date="2017-03" db="EMBL/GenBank/DDBJ databases">
        <authorList>
            <person name="Afonso C.L."/>
            <person name="Miller P.J."/>
            <person name="Scott M.A."/>
            <person name="Spackman E."/>
            <person name="Goraichik I."/>
            <person name="Dimitrov K.M."/>
            <person name="Suarez D.L."/>
            <person name="Swayne D.E."/>
        </authorList>
    </citation>
    <scope>NUCLEOTIDE SEQUENCE [LARGE SCALE GENOMIC DNA]</scope>
</reference>
<gene>
    <name evidence="1" type="ORF">POP72_046</name>
</gene>
<evidence type="ECO:0000313" key="2">
    <source>
        <dbReference type="Proteomes" id="UP000244377"/>
    </source>
</evidence>
<evidence type="ECO:0000313" key="1">
    <source>
        <dbReference type="EMBL" id="ARB10962.1"/>
    </source>
</evidence>
<proteinExistence type="predicted"/>
<protein>
    <submittedName>
        <fullName evidence="1">Terminase small subunit</fullName>
    </submittedName>
</protein>
<dbReference type="EMBL" id="KY744566">
    <property type="protein sequence ID" value="ARB10962.1"/>
    <property type="molecule type" value="Genomic_DNA"/>
</dbReference>
<dbReference type="InterPro" id="IPR024345">
    <property type="entry name" value="DNA_matur_Phage_T7-like"/>
</dbReference>
<organism evidence="1 2">
    <name type="scientific">Pectobacterium phage POP72</name>
    <dbReference type="NCBI Taxonomy" id="1965269"/>
    <lineage>
        <taxon>Viruses</taxon>
        <taxon>Duplodnaviria</taxon>
        <taxon>Heunggongvirae</taxon>
        <taxon>Uroviricota</taxon>
        <taxon>Caudoviricetes</taxon>
        <taxon>Autographivirales</taxon>
        <taxon>Autosignataviridae</taxon>
        <taxon>Molineuxvirinae</taxon>
        <taxon>Axomammavirus</taxon>
        <taxon>Axomammavirus PP1</taxon>
    </lineage>
</organism>
<name>A0A2R2V0W3_9CAUD</name>
<accession>A0A2R2V0W3</accession>
<dbReference type="Pfam" id="PF11123">
    <property type="entry name" value="DNA_Packaging_2"/>
    <property type="match status" value="1"/>
</dbReference>